<sequence>MFRNFASSLNSMHHHYIAYYIIKITKITCS</sequence>
<dbReference type="EMBL" id="GBRH01282090">
    <property type="protein sequence ID" value="JAD15805.1"/>
    <property type="molecule type" value="Transcribed_RNA"/>
</dbReference>
<name>A0A0A8XT09_ARUDO</name>
<reference evidence="1" key="1">
    <citation type="submission" date="2014-09" db="EMBL/GenBank/DDBJ databases">
        <authorList>
            <person name="Magalhaes I.L.F."/>
            <person name="Oliveira U."/>
            <person name="Santos F.R."/>
            <person name="Vidigal T.H.D.A."/>
            <person name="Brescovit A.D."/>
            <person name="Santos A.J."/>
        </authorList>
    </citation>
    <scope>NUCLEOTIDE SEQUENCE</scope>
    <source>
        <tissue evidence="1">Shoot tissue taken approximately 20 cm above the soil surface</tissue>
    </source>
</reference>
<evidence type="ECO:0000313" key="1">
    <source>
        <dbReference type="EMBL" id="JAD15805.1"/>
    </source>
</evidence>
<accession>A0A0A8XT09</accession>
<proteinExistence type="predicted"/>
<protein>
    <submittedName>
        <fullName evidence="1">Uncharacterized protein</fullName>
    </submittedName>
</protein>
<reference evidence="1" key="2">
    <citation type="journal article" date="2015" name="Data Brief">
        <title>Shoot transcriptome of the giant reed, Arundo donax.</title>
        <authorList>
            <person name="Barrero R.A."/>
            <person name="Guerrero F.D."/>
            <person name="Moolhuijzen P."/>
            <person name="Goolsby J.A."/>
            <person name="Tidwell J."/>
            <person name="Bellgard S.E."/>
            <person name="Bellgard M.I."/>
        </authorList>
    </citation>
    <scope>NUCLEOTIDE SEQUENCE</scope>
    <source>
        <tissue evidence="1">Shoot tissue taken approximately 20 cm above the soil surface</tissue>
    </source>
</reference>
<organism evidence="1">
    <name type="scientific">Arundo donax</name>
    <name type="common">Giant reed</name>
    <name type="synonym">Donax arundinaceus</name>
    <dbReference type="NCBI Taxonomy" id="35708"/>
    <lineage>
        <taxon>Eukaryota</taxon>
        <taxon>Viridiplantae</taxon>
        <taxon>Streptophyta</taxon>
        <taxon>Embryophyta</taxon>
        <taxon>Tracheophyta</taxon>
        <taxon>Spermatophyta</taxon>
        <taxon>Magnoliopsida</taxon>
        <taxon>Liliopsida</taxon>
        <taxon>Poales</taxon>
        <taxon>Poaceae</taxon>
        <taxon>PACMAD clade</taxon>
        <taxon>Arundinoideae</taxon>
        <taxon>Arundineae</taxon>
        <taxon>Arundo</taxon>
    </lineage>
</organism>
<dbReference type="AlphaFoldDB" id="A0A0A8XT09"/>